<dbReference type="PANTHER" id="PTHR37534:SF46">
    <property type="entry name" value="ZN(II)2CYS6 TRANSCRIPTION FACTOR (EUROFUNG)"/>
    <property type="match status" value="1"/>
</dbReference>
<feature type="compositionally biased region" description="Polar residues" evidence="6">
    <location>
        <begin position="59"/>
        <end position="68"/>
    </location>
</feature>
<evidence type="ECO:0000259" key="8">
    <source>
        <dbReference type="Pfam" id="PF00172"/>
    </source>
</evidence>
<dbReference type="Proteomes" id="UP001149163">
    <property type="component" value="Unassembled WGS sequence"/>
</dbReference>
<reference evidence="9" key="1">
    <citation type="submission" date="2022-11" db="EMBL/GenBank/DDBJ databases">
        <authorList>
            <person name="Petersen C."/>
        </authorList>
    </citation>
    <scope>NUCLEOTIDE SEQUENCE</scope>
    <source>
        <strain evidence="9">IBT 26290</strain>
    </source>
</reference>
<dbReference type="Pfam" id="PF11951">
    <property type="entry name" value="Fungal_trans_2"/>
    <property type="match status" value="1"/>
</dbReference>
<dbReference type="GO" id="GO:0003677">
    <property type="term" value="F:DNA binding"/>
    <property type="evidence" value="ECO:0007669"/>
    <property type="project" value="UniProtKB-KW"/>
</dbReference>
<evidence type="ECO:0000256" key="5">
    <source>
        <dbReference type="ARBA" id="ARBA00023242"/>
    </source>
</evidence>
<feature type="transmembrane region" description="Helical" evidence="7">
    <location>
        <begin position="304"/>
        <end position="329"/>
    </location>
</feature>
<dbReference type="AlphaFoldDB" id="A0A9W9I1R7"/>
<keyword evidence="4" id="KW-0804">Transcription</keyword>
<evidence type="ECO:0000313" key="9">
    <source>
        <dbReference type="EMBL" id="KAJ5160465.1"/>
    </source>
</evidence>
<evidence type="ECO:0000256" key="6">
    <source>
        <dbReference type="SAM" id="MobiDB-lite"/>
    </source>
</evidence>
<accession>A0A9W9I1R7</accession>
<evidence type="ECO:0000313" key="10">
    <source>
        <dbReference type="Proteomes" id="UP001149163"/>
    </source>
</evidence>
<feature type="region of interest" description="Disordered" evidence="6">
    <location>
        <begin position="49"/>
        <end position="74"/>
    </location>
</feature>
<keyword evidence="3" id="KW-0238">DNA-binding</keyword>
<gene>
    <name evidence="9" type="ORF">N7482_007469</name>
</gene>
<keyword evidence="7" id="KW-0812">Transmembrane</keyword>
<dbReference type="CDD" id="cd00067">
    <property type="entry name" value="GAL4"/>
    <property type="match status" value="1"/>
</dbReference>
<dbReference type="RefSeq" id="XP_056542023.1">
    <property type="nucleotide sequence ID" value="XM_056689594.1"/>
</dbReference>
<keyword evidence="7" id="KW-1133">Transmembrane helix</keyword>
<dbReference type="GO" id="GO:0005634">
    <property type="term" value="C:nucleus"/>
    <property type="evidence" value="ECO:0007669"/>
    <property type="project" value="UniProtKB-SubCell"/>
</dbReference>
<evidence type="ECO:0000256" key="1">
    <source>
        <dbReference type="ARBA" id="ARBA00004123"/>
    </source>
</evidence>
<evidence type="ECO:0000256" key="3">
    <source>
        <dbReference type="ARBA" id="ARBA00023125"/>
    </source>
</evidence>
<keyword evidence="10" id="KW-1185">Reference proteome</keyword>
<dbReference type="GO" id="GO:0008270">
    <property type="term" value="F:zinc ion binding"/>
    <property type="evidence" value="ECO:0007669"/>
    <property type="project" value="InterPro"/>
</dbReference>
<evidence type="ECO:0000256" key="4">
    <source>
        <dbReference type="ARBA" id="ARBA00023163"/>
    </source>
</evidence>
<keyword evidence="2" id="KW-0805">Transcription regulation</keyword>
<dbReference type="GO" id="GO:0000981">
    <property type="term" value="F:DNA-binding transcription factor activity, RNA polymerase II-specific"/>
    <property type="evidence" value="ECO:0007669"/>
    <property type="project" value="InterPro"/>
</dbReference>
<keyword evidence="5" id="KW-0539">Nucleus</keyword>
<evidence type="ECO:0000256" key="7">
    <source>
        <dbReference type="SAM" id="Phobius"/>
    </source>
</evidence>
<feature type="transmembrane region" description="Helical" evidence="7">
    <location>
        <begin position="261"/>
        <end position="284"/>
    </location>
</feature>
<dbReference type="GeneID" id="81428770"/>
<protein>
    <submittedName>
        <fullName evidence="9">Fungal-specific transcription factor domain-containing protein</fullName>
    </submittedName>
</protein>
<organism evidence="9 10">
    <name type="scientific">Penicillium canariense</name>
    <dbReference type="NCBI Taxonomy" id="189055"/>
    <lineage>
        <taxon>Eukaryota</taxon>
        <taxon>Fungi</taxon>
        <taxon>Dikarya</taxon>
        <taxon>Ascomycota</taxon>
        <taxon>Pezizomycotina</taxon>
        <taxon>Eurotiomycetes</taxon>
        <taxon>Eurotiomycetidae</taxon>
        <taxon>Eurotiales</taxon>
        <taxon>Aspergillaceae</taxon>
        <taxon>Penicillium</taxon>
    </lineage>
</organism>
<comment type="caution">
    <text evidence="9">The sequence shown here is derived from an EMBL/GenBank/DDBJ whole genome shotgun (WGS) entry which is preliminary data.</text>
</comment>
<dbReference type="InterPro" id="IPR021858">
    <property type="entry name" value="Fun_TF"/>
</dbReference>
<name>A0A9W9I1R7_9EURO</name>
<dbReference type="Gene3D" id="4.10.240.10">
    <property type="entry name" value="Zn(2)-C6 fungal-type DNA-binding domain"/>
    <property type="match status" value="1"/>
</dbReference>
<evidence type="ECO:0000256" key="2">
    <source>
        <dbReference type="ARBA" id="ARBA00023015"/>
    </source>
</evidence>
<proteinExistence type="predicted"/>
<sequence>MSSLRKKKCDETKPHCVACARNKLECKWPPHIIRIFGLDSDHASDAERRARWGTERSTSDCSIATSASPPGRDPRALQVVESHEKHADTTRGYAIAWSKGLNTFLSPRRAGLLLPASQTLLAHYLEMTGPLLATAPAQSAPFVSWVMPIAYNDDLVMHSVLALSGAHLSFRAETLEIKQAVYQHYCLVLKSLRQISQPENLLSDPFALLRVALTLVILCHYEVLSGSLDGSFFTHLRASRHIVLELRNKRHQIKTDAERKLYGFVMELYAYFVLCNGITPFGMNENRALIYDSFLQSLDDLKDFGAFGVMFGGGHGLFEIISSISLFAAQQELMRSSPQSIGTPRVLTARKWTGPPAVEQCWKYVGTHY</sequence>
<feature type="compositionally biased region" description="Basic and acidic residues" evidence="6">
    <location>
        <begin position="49"/>
        <end position="58"/>
    </location>
</feature>
<dbReference type="EMBL" id="JAPQKN010000004">
    <property type="protein sequence ID" value="KAJ5160465.1"/>
    <property type="molecule type" value="Genomic_DNA"/>
</dbReference>
<comment type="subcellular location">
    <subcellularLocation>
        <location evidence="1">Nucleus</location>
    </subcellularLocation>
</comment>
<dbReference type="PANTHER" id="PTHR37534">
    <property type="entry name" value="TRANSCRIPTIONAL ACTIVATOR PROTEIN UGA3"/>
    <property type="match status" value="1"/>
</dbReference>
<dbReference type="SUPFAM" id="SSF57701">
    <property type="entry name" value="Zn2/Cys6 DNA-binding domain"/>
    <property type="match status" value="1"/>
</dbReference>
<dbReference type="Pfam" id="PF00172">
    <property type="entry name" value="Zn_clus"/>
    <property type="match status" value="1"/>
</dbReference>
<keyword evidence="7" id="KW-0472">Membrane</keyword>
<feature type="domain" description="Zn(2)-C6 fungal-type" evidence="8">
    <location>
        <begin position="4"/>
        <end position="27"/>
    </location>
</feature>
<dbReference type="InterPro" id="IPR036864">
    <property type="entry name" value="Zn2-C6_fun-type_DNA-bd_sf"/>
</dbReference>
<dbReference type="InterPro" id="IPR001138">
    <property type="entry name" value="Zn2Cys6_DnaBD"/>
</dbReference>
<reference evidence="9" key="2">
    <citation type="journal article" date="2023" name="IMA Fungus">
        <title>Comparative genomic study of the Penicillium genus elucidates a diverse pangenome and 15 lateral gene transfer events.</title>
        <authorList>
            <person name="Petersen C."/>
            <person name="Sorensen T."/>
            <person name="Nielsen M.R."/>
            <person name="Sondergaard T.E."/>
            <person name="Sorensen J.L."/>
            <person name="Fitzpatrick D.A."/>
            <person name="Frisvad J.C."/>
            <person name="Nielsen K.L."/>
        </authorList>
    </citation>
    <scope>NUCLEOTIDE SEQUENCE</scope>
    <source>
        <strain evidence="9">IBT 26290</strain>
    </source>
</reference>
<dbReference type="OrthoDB" id="187139at2759"/>